<dbReference type="Pfam" id="PF00111">
    <property type="entry name" value="Fer2"/>
    <property type="match status" value="1"/>
</dbReference>
<name>A0A9W6K618_9PSED</name>
<sequence length="684" mass="75185">METLPKHRRSPWHAGERAMQQKIGASDRMEVAGQKFIRDYMPDQHRDFYRQLPFMVVGALDAEGRPWATLLEGPEGFADSPGPKQLNLAVAVDPQDPAATGLQAGQAIGMLGIELHTRRRNRINGVITAASAQQLDIAVEHAFGNCPQYIQQRTYERVDSATTGKPPREVANDLDADAVATLTNADTFFVASYVVHEDGQRSVDVSHRGGRPGFIKVEGNRLTIPDYAGNLHFNTLGNLHINPKAGLLFVDFSSGDVLQLTGRTELVLQSPMITAFEGAERLWTFDVEQVVRRPAALSIRWQFQSFAPTSLMTGTWAAADQRLQQNEQRKQWHPWRVVRVEQESHDIRSLYIEALDGAAVSFLPGQHIPVRLQVGNDALVRTYSVSSAPSDGHLRISVKAQGPASRHLHEALKVGDTLHIRHPLGSFTLKDDSERPVVLVAAGVGVTPLLSMARELVAQIATQQRQQPVYLFQGGRTLHDLPFRQELEQLKQRAGGLLQVKRALSNPGAEAQLGVDFEIAGRLAVVHLKANLPLDDYDFYLCGPASFTQDIYDGLRQLNIPDARLHAEAFGPSTLRRQGDQQRATLVQPPPATVPVPVYFANSAKEARWTPQSGSLLELAESRGLNPDFSCRGGSCGTCRTKRISGQVHYPNPPAELPEDDMVLICCAVPADSEGGVQPLVLDL</sequence>
<accession>A0A9W6K618</accession>
<dbReference type="Pfam" id="PF00175">
    <property type="entry name" value="NAD_binding_1"/>
    <property type="match status" value="1"/>
</dbReference>
<dbReference type="SUPFAM" id="SSF50475">
    <property type="entry name" value="FMN-binding split barrel"/>
    <property type="match status" value="1"/>
</dbReference>
<dbReference type="PROSITE" id="PS51384">
    <property type="entry name" value="FAD_FR"/>
    <property type="match status" value="1"/>
</dbReference>
<dbReference type="CDD" id="cd06184">
    <property type="entry name" value="flavohem_like_fad_nad_binding"/>
    <property type="match status" value="1"/>
</dbReference>
<dbReference type="InterPro" id="IPR001709">
    <property type="entry name" value="Flavoprot_Pyr_Nucl_cyt_Rdtase"/>
</dbReference>
<feature type="domain" description="2Fe-2S ferredoxin-type" evidence="2">
    <location>
        <begin position="594"/>
        <end position="684"/>
    </location>
</feature>
<keyword evidence="5" id="KW-1185">Reference proteome</keyword>
<dbReference type="Gene3D" id="2.30.110.10">
    <property type="entry name" value="Electron Transport, Fmn-binding Protein, Chain A"/>
    <property type="match status" value="1"/>
</dbReference>
<proteinExistence type="predicted"/>
<dbReference type="SUPFAM" id="SSF54292">
    <property type="entry name" value="2Fe-2S ferredoxin-like"/>
    <property type="match status" value="1"/>
</dbReference>
<dbReference type="Pfam" id="PF00970">
    <property type="entry name" value="FAD_binding_6"/>
    <property type="match status" value="1"/>
</dbReference>
<reference evidence="4" key="1">
    <citation type="journal article" date="2014" name="Int. J. Syst. Evol. Microbiol.">
        <title>Complete genome sequence of Corynebacterium casei LMG S-19264T (=DSM 44701T), isolated from a smear-ripened cheese.</title>
        <authorList>
            <consortium name="US DOE Joint Genome Institute (JGI-PGF)"/>
            <person name="Walter F."/>
            <person name="Albersmeier A."/>
            <person name="Kalinowski J."/>
            <person name="Ruckert C."/>
        </authorList>
    </citation>
    <scope>NUCLEOTIDE SEQUENCE</scope>
    <source>
        <strain evidence="4">VKM B-2935</strain>
    </source>
</reference>
<dbReference type="PANTHER" id="PTHR42815">
    <property type="entry name" value="FAD-BINDING, PUTATIVE (AFU_ORTHOLOGUE AFUA_6G07600)-RELATED"/>
    <property type="match status" value="1"/>
</dbReference>
<organism evidence="4 5">
    <name type="scientific">Pseudomonas turukhanskensis</name>
    <dbReference type="NCBI Taxonomy" id="1806536"/>
    <lineage>
        <taxon>Bacteria</taxon>
        <taxon>Pseudomonadati</taxon>
        <taxon>Pseudomonadota</taxon>
        <taxon>Gammaproteobacteria</taxon>
        <taxon>Pseudomonadales</taxon>
        <taxon>Pseudomonadaceae</taxon>
        <taxon>Pseudomonas</taxon>
    </lineage>
</organism>
<feature type="domain" description="FAD-binding FR-type" evidence="3">
    <location>
        <begin position="330"/>
        <end position="430"/>
    </location>
</feature>
<dbReference type="PROSITE" id="PS51085">
    <property type="entry name" value="2FE2S_FER_2"/>
    <property type="match status" value="1"/>
</dbReference>
<feature type="region of interest" description="Disordered" evidence="1">
    <location>
        <begin position="1"/>
        <end position="21"/>
    </location>
</feature>
<evidence type="ECO:0000256" key="1">
    <source>
        <dbReference type="SAM" id="MobiDB-lite"/>
    </source>
</evidence>
<dbReference type="InterPro" id="IPR008333">
    <property type="entry name" value="Cbr1-like_FAD-bd_dom"/>
</dbReference>
<dbReference type="InterPro" id="IPR011576">
    <property type="entry name" value="Pyridox_Oxase_N"/>
</dbReference>
<dbReference type="CDD" id="cd00207">
    <property type="entry name" value="fer2"/>
    <property type="match status" value="1"/>
</dbReference>
<dbReference type="AlphaFoldDB" id="A0A9W6K618"/>
<dbReference type="Pfam" id="PF01243">
    <property type="entry name" value="PNPOx_N"/>
    <property type="match status" value="1"/>
</dbReference>
<dbReference type="PANTHER" id="PTHR42815:SF2">
    <property type="entry name" value="FAD-BINDING, PUTATIVE (AFU_ORTHOLOGUE AFUA_6G07600)-RELATED"/>
    <property type="match status" value="1"/>
</dbReference>
<dbReference type="RefSeq" id="WP_271196381.1">
    <property type="nucleotide sequence ID" value="NZ_BSFN01000009.1"/>
</dbReference>
<dbReference type="PRINTS" id="PR00371">
    <property type="entry name" value="FPNCR"/>
</dbReference>
<reference evidence="4" key="2">
    <citation type="submission" date="2023-01" db="EMBL/GenBank/DDBJ databases">
        <authorList>
            <person name="Sun Q."/>
            <person name="Evtushenko L."/>
        </authorList>
    </citation>
    <scope>NUCLEOTIDE SEQUENCE</scope>
    <source>
        <strain evidence="4">VKM B-2935</strain>
    </source>
</reference>
<dbReference type="Gene3D" id="3.40.50.80">
    <property type="entry name" value="Nucleotide-binding domain of ferredoxin-NADP reductase (FNR) module"/>
    <property type="match status" value="1"/>
</dbReference>
<feature type="compositionally biased region" description="Basic residues" evidence="1">
    <location>
        <begin position="1"/>
        <end position="11"/>
    </location>
</feature>
<dbReference type="EMBL" id="BSFN01000009">
    <property type="protein sequence ID" value="GLK90195.1"/>
    <property type="molecule type" value="Genomic_DNA"/>
</dbReference>
<evidence type="ECO:0000259" key="3">
    <source>
        <dbReference type="PROSITE" id="PS51384"/>
    </source>
</evidence>
<dbReference type="InterPro" id="IPR001041">
    <property type="entry name" value="2Fe-2S_ferredoxin-type"/>
</dbReference>
<dbReference type="InterPro" id="IPR012675">
    <property type="entry name" value="Beta-grasp_dom_sf"/>
</dbReference>
<dbReference type="Proteomes" id="UP001143328">
    <property type="component" value="Unassembled WGS sequence"/>
</dbReference>
<dbReference type="PROSITE" id="PS00197">
    <property type="entry name" value="2FE2S_FER_1"/>
    <property type="match status" value="1"/>
</dbReference>
<dbReference type="SUPFAM" id="SSF52343">
    <property type="entry name" value="Ferredoxin reductase-like, C-terminal NADP-linked domain"/>
    <property type="match status" value="1"/>
</dbReference>
<dbReference type="PRINTS" id="PR00410">
    <property type="entry name" value="PHEHYDRXLASE"/>
</dbReference>
<dbReference type="InterPro" id="IPR017938">
    <property type="entry name" value="Riboflavin_synthase-like_b-brl"/>
</dbReference>
<dbReference type="GO" id="GO:0016491">
    <property type="term" value="F:oxidoreductase activity"/>
    <property type="evidence" value="ECO:0007669"/>
    <property type="project" value="InterPro"/>
</dbReference>
<evidence type="ECO:0008006" key="6">
    <source>
        <dbReference type="Google" id="ProtNLM"/>
    </source>
</evidence>
<dbReference type="Gene3D" id="3.10.20.30">
    <property type="match status" value="1"/>
</dbReference>
<gene>
    <name evidence="4" type="ORF">GCM10017655_32570</name>
</gene>
<evidence type="ECO:0000313" key="5">
    <source>
        <dbReference type="Proteomes" id="UP001143328"/>
    </source>
</evidence>
<comment type="caution">
    <text evidence="4">The sequence shown here is derived from an EMBL/GenBank/DDBJ whole genome shotgun (WGS) entry which is preliminary data.</text>
</comment>
<evidence type="ECO:0000259" key="2">
    <source>
        <dbReference type="PROSITE" id="PS51085"/>
    </source>
</evidence>
<dbReference type="InterPro" id="IPR039261">
    <property type="entry name" value="FNR_nucleotide-bd"/>
</dbReference>
<dbReference type="InterPro" id="IPR001433">
    <property type="entry name" value="OxRdtase_FAD/NAD-bd"/>
</dbReference>
<dbReference type="InterPro" id="IPR012349">
    <property type="entry name" value="Split_barrel_FMN-bd"/>
</dbReference>
<dbReference type="InterPro" id="IPR036010">
    <property type="entry name" value="2Fe-2S_ferredoxin-like_sf"/>
</dbReference>
<dbReference type="Gene3D" id="2.40.30.10">
    <property type="entry name" value="Translation factors"/>
    <property type="match status" value="1"/>
</dbReference>
<dbReference type="SUPFAM" id="SSF63380">
    <property type="entry name" value="Riboflavin synthase domain-like"/>
    <property type="match status" value="1"/>
</dbReference>
<evidence type="ECO:0000313" key="4">
    <source>
        <dbReference type="EMBL" id="GLK90195.1"/>
    </source>
</evidence>
<dbReference type="GO" id="GO:0051537">
    <property type="term" value="F:2 iron, 2 sulfur cluster binding"/>
    <property type="evidence" value="ECO:0007669"/>
    <property type="project" value="InterPro"/>
</dbReference>
<dbReference type="InterPro" id="IPR006058">
    <property type="entry name" value="2Fe2S_fd_BS"/>
</dbReference>
<dbReference type="InterPro" id="IPR017927">
    <property type="entry name" value="FAD-bd_FR_type"/>
</dbReference>
<protein>
    <recommendedName>
        <fullName evidence="6">FAD-binding oxidoreductase</fullName>
    </recommendedName>
</protein>